<dbReference type="PANTHER" id="PTHR30273:SF2">
    <property type="entry name" value="PROTEIN FECR"/>
    <property type="match status" value="1"/>
</dbReference>
<dbReference type="InterPro" id="IPR012373">
    <property type="entry name" value="Ferrdict_sens_TM"/>
</dbReference>
<dbReference type="InterPro" id="IPR032508">
    <property type="entry name" value="FecR_C"/>
</dbReference>
<accession>A0ABW6A3F8</accession>
<dbReference type="EMBL" id="JBHUOZ010000002">
    <property type="protein sequence ID" value="MFD2919860.1"/>
    <property type="molecule type" value="Genomic_DNA"/>
</dbReference>
<name>A0ABW6A3F8_9BACT</name>
<feature type="domain" description="FecR protein" evidence="2">
    <location>
        <begin position="168"/>
        <end position="261"/>
    </location>
</feature>
<comment type="caution">
    <text evidence="4">The sequence shown here is derived from an EMBL/GenBank/DDBJ whole genome shotgun (WGS) entry which is preliminary data.</text>
</comment>
<feature type="transmembrane region" description="Helical" evidence="1">
    <location>
        <begin position="73"/>
        <end position="90"/>
    </location>
</feature>
<dbReference type="Proteomes" id="UP001597511">
    <property type="component" value="Unassembled WGS sequence"/>
</dbReference>
<dbReference type="PIRSF" id="PIRSF018266">
    <property type="entry name" value="FecR"/>
    <property type="match status" value="1"/>
</dbReference>
<dbReference type="PANTHER" id="PTHR30273">
    <property type="entry name" value="PERIPLASMIC SIGNAL SENSOR AND SIGMA FACTOR ACTIVATOR FECR-RELATED"/>
    <property type="match status" value="1"/>
</dbReference>
<evidence type="ECO:0000313" key="4">
    <source>
        <dbReference type="EMBL" id="MFD2919860.1"/>
    </source>
</evidence>
<keyword evidence="1" id="KW-0472">Membrane</keyword>
<evidence type="ECO:0000256" key="1">
    <source>
        <dbReference type="SAM" id="Phobius"/>
    </source>
</evidence>
<dbReference type="RefSeq" id="WP_386097508.1">
    <property type="nucleotide sequence ID" value="NZ_JBHUOZ010000002.1"/>
</dbReference>
<keyword evidence="1" id="KW-0812">Transmembrane</keyword>
<dbReference type="Pfam" id="PF04773">
    <property type="entry name" value="FecR"/>
    <property type="match status" value="1"/>
</dbReference>
<dbReference type="Gene3D" id="3.55.50.30">
    <property type="match status" value="1"/>
</dbReference>
<protein>
    <submittedName>
        <fullName evidence="4">FecR family protein</fullName>
    </submittedName>
</protein>
<gene>
    <name evidence="4" type="ORF">ACFS6H_09095</name>
</gene>
<organism evidence="4 5">
    <name type="scientific">Terrimonas rubra</name>
    <dbReference type="NCBI Taxonomy" id="1035890"/>
    <lineage>
        <taxon>Bacteria</taxon>
        <taxon>Pseudomonadati</taxon>
        <taxon>Bacteroidota</taxon>
        <taxon>Chitinophagia</taxon>
        <taxon>Chitinophagales</taxon>
        <taxon>Chitinophagaceae</taxon>
        <taxon>Terrimonas</taxon>
    </lineage>
</organism>
<dbReference type="Pfam" id="PF16344">
    <property type="entry name" value="FecR_C"/>
    <property type="match status" value="1"/>
</dbReference>
<reference evidence="5" key="1">
    <citation type="journal article" date="2019" name="Int. J. Syst. Evol. Microbiol.">
        <title>The Global Catalogue of Microorganisms (GCM) 10K type strain sequencing project: providing services to taxonomists for standard genome sequencing and annotation.</title>
        <authorList>
            <consortium name="The Broad Institute Genomics Platform"/>
            <consortium name="The Broad Institute Genome Sequencing Center for Infectious Disease"/>
            <person name="Wu L."/>
            <person name="Ma J."/>
        </authorList>
    </citation>
    <scope>NUCLEOTIDE SEQUENCE [LARGE SCALE GENOMIC DNA]</scope>
    <source>
        <strain evidence="5">KCTC 23299</strain>
    </source>
</reference>
<dbReference type="InterPro" id="IPR006860">
    <property type="entry name" value="FecR"/>
</dbReference>
<keyword evidence="5" id="KW-1185">Reference proteome</keyword>
<sequence length="377" mass="41732">MTPEAFKQALTRYQAGTASPLETAYVERWYESLPDATGIPDAEMEIIGERVYSKIINGIKPAPRRYIFLLRPLLKVAAVLLVLLGGFFLYNRSLSPGKKAPEVFITPGSEKAVLQLADGTLILLDSAGTGNLATDGGTQIVKLADGTVAYQDAGAVPNGLVAYNELQIPAGGFYKLQLPDKSMVWLNSVSSIRYPTKFTGKERRVIVKGEAYFEVAHNKLQPFIVEVAGKQEVTVLGTHFNISAYADEAVIKTTLLQGSVKVKAAGMDKQTRLSPGQQSIWQARAGITTRNGVDIEQAVAWKDGYFQFDETETTEIMRQLSRWYRTEMVVDPPLKGQTFSGKIPRTDNIEKILNIFERTGSIRYTIDGNTIKIFRKR</sequence>
<keyword evidence="1" id="KW-1133">Transmembrane helix</keyword>
<evidence type="ECO:0000313" key="5">
    <source>
        <dbReference type="Proteomes" id="UP001597511"/>
    </source>
</evidence>
<dbReference type="Gene3D" id="2.60.120.1440">
    <property type="match status" value="1"/>
</dbReference>
<evidence type="ECO:0000259" key="2">
    <source>
        <dbReference type="Pfam" id="PF04773"/>
    </source>
</evidence>
<evidence type="ECO:0000259" key="3">
    <source>
        <dbReference type="Pfam" id="PF16344"/>
    </source>
</evidence>
<feature type="domain" description="Protein FecR C-terminal" evidence="3">
    <location>
        <begin position="305"/>
        <end position="373"/>
    </location>
</feature>
<proteinExistence type="predicted"/>